<dbReference type="PROSITE" id="PS50958">
    <property type="entry name" value="SMB_2"/>
    <property type="match status" value="1"/>
</dbReference>
<keyword evidence="2" id="KW-0732">Signal</keyword>
<dbReference type="InterPro" id="IPR052709">
    <property type="entry name" value="Transposase-MT_Hybrid"/>
</dbReference>
<dbReference type="SUPFAM" id="SSF90188">
    <property type="entry name" value="Somatomedin B domain"/>
    <property type="match status" value="1"/>
</dbReference>
<sequence>MHLMHFMLGIFLIVDLCDGKTSRVTPTRQPLASPETFTPYSAHKTSPVFTTLNPSTLFPPSRATIQPDDSDCQDIATDFAYRNNLCAGATSPENYLSVSRSRYSCSMRCGQAPVYRAESSFVQCACDESCMAHKDCCPDMIELCPHQYNLGQSIAYPPNLHQFTKCIDHKQIFKRITLKRNSSSTAVNILSSPPTSSNHKGFTNEQRNLFGLTMYLERYSVIDLTTKLLYANFASFMAFKTADSTPYFIPRVARLMCSMLSAAAQGLPKVSEILPWCRVQGLGDSLTLYHRPCKKHYLLTCRCKDGHRLSDHVHNTCIGRNNPQAGQYRYPRWETQKFKVQQSATQVMATVFWDSREMILLAMLPKGESVNADRYCETLDWLRHAVRLQNLEWLEPYRWDIDLHPAHSPDLAPSDFYLFGSLKRHLAGQQFEDED</sequence>
<dbReference type="Pfam" id="PF01359">
    <property type="entry name" value="Transposase_1"/>
    <property type="match status" value="1"/>
</dbReference>
<dbReference type="PANTHER" id="PTHR46060">
    <property type="entry name" value="MARINER MOS1 TRANSPOSASE-LIKE PROTEIN"/>
    <property type="match status" value="1"/>
</dbReference>
<dbReference type="InterPro" id="IPR036397">
    <property type="entry name" value="RNaseH_sf"/>
</dbReference>
<name>A0AAV4FXX4_9GAST</name>
<dbReference type="GO" id="GO:0003676">
    <property type="term" value="F:nucleic acid binding"/>
    <property type="evidence" value="ECO:0007669"/>
    <property type="project" value="InterPro"/>
</dbReference>
<gene>
    <name evidence="4" type="ORF">ElyMa_003982000</name>
</gene>
<evidence type="ECO:0000256" key="1">
    <source>
        <dbReference type="ARBA" id="ARBA00023157"/>
    </source>
</evidence>
<dbReference type="InterPro" id="IPR001212">
    <property type="entry name" value="Somatomedin_B_dom"/>
</dbReference>
<proteinExistence type="predicted"/>
<dbReference type="EMBL" id="BMAT01008104">
    <property type="protein sequence ID" value="GFR77949.1"/>
    <property type="molecule type" value="Genomic_DNA"/>
</dbReference>
<evidence type="ECO:0000259" key="3">
    <source>
        <dbReference type="PROSITE" id="PS50958"/>
    </source>
</evidence>
<protein>
    <submittedName>
        <fullName evidence="4">Histone-lysine N-methyltransferase SETMAR</fullName>
    </submittedName>
</protein>
<dbReference type="Gene3D" id="3.30.420.10">
    <property type="entry name" value="Ribonuclease H-like superfamily/Ribonuclease H"/>
    <property type="match status" value="2"/>
</dbReference>
<accession>A0AAV4FXX4</accession>
<dbReference type="PANTHER" id="PTHR46060:SF1">
    <property type="entry name" value="MARINER MOS1 TRANSPOSASE-LIKE PROTEIN"/>
    <property type="match status" value="1"/>
</dbReference>
<dbReference type="AlphaFoldDB" id="A0AAV4FXX4"/>
<evidence type="ECO:0000256" key="2">
    <source>
        <dbReference type="SAM" id="SignalP"/>
    </source>
</evidence>
<evidence type="ECO:0000313" key="4">
    <source>
        <dbReference type="EMBL" id="GFR77949.1"/>
    </source>
</evidence>
<keyword evidence="5" id="KW-1185">Reference proteome</keyword>
<dbReference type="Pfam" id="PF01033">
    <property type="entry name" value="Somatomedin_B"/>
    <property type="match status" value="1"/>
</dbReference>
<organism evidence="4 5">
    <name type="scientific">Elysia marginata</name>
    <dbReference type="NCBI Taxonomy" id="1093978"/>
    <lineage>
        <taxon>Eukaryota</taxon>
        <taxon>Metazoa</taxon>
        <taxon>Spiralia</taxon>
        <taxon>Lophotrochozoa</taxon>
        <taxon>Mollusca</taxon>
        <taxon>Gastropoda</taxon>
        <taxon>Heterobranchia</taxon>
        <taxon>Euthyneura</taxon>
        <taxon>Panpulmonata</taxon>
        <taxon>Sacoglossa</taxon>
        <taxon>Placobranchoidea</taxon>
        <taxon>Plakobranchidae</taxon>
        <taxon>Elysia</taxon>
    </lineage>
</organism>
<feature type="domain" description="SMB" evidence="3">
    <location>
        <begin position="101"/>
        <end position="149"/>
    </location>
</feature>
<evidence type="ECO:0000313" key="5">
    <source>
        <dbReference type="Proteomes" id="UP000762676"/>
    </source>
</evidence>
<reference evidence="4 5" key="1">
    <citation type="journal article" date="2021" name="Elife">
        <title>Chloroplast acquisition without the gene transfer in kleptoplastic sea slugs, Plakobranchus ocellatus.</title>
        <authorList>
            <person name="Maeda T."/>
            <person name="Takahashi S."/>
            <person name="Yoshida T."/>
            <person name="Shimamura S."/>
            <person name="Takaki Y."/>
            <person name="Nagai Y."/>
            <person name="Toyoda A."/>
            <person name="Suzuki Y."/>
            <person name="Arimoto A."/>
            <person name="Ishii H."/>
            <person name="Satoh N."/>
            <person name="Nishiyama T."/>
            <person name="Hasebe M."/>
            <person name="Maruyama T."/>
            <person name="Minagawa J."/>
            <person name="Obokata J."/>
            <person name="Shigenobu S."/>
        </authorList>
    </citation>
    <scope>NUCLEOTIDE SEQUENCE [LARGE SCALE GENOMIC DNA]</scope>
</reference>
<dbReference type="Gene3D" id="4.10.410.20">
    <property type="match status" value="1"/>
</dbReference>
<feature type="signal peptide" evidence="2">
    <location>
        <begin position="1"/>
        <end position="19"/>
    </location>
</feature>
<dbReference type="InterPro" id="IPR001888">
    <property type="entry name" value="Transposase_1"/>
</dbReference>
<keyword evidence="1" id="KW-1015">Disulfide bond</keyword>
<dbReference type="InterPro" id="IPR036024">
    <property type="entry name" value="Somatomedin_B-like_dom_sf"/>
</dbReference>
<dbReference type="Proteomes" id="UP000762676">
    <property type="component" value="Unassembled WGS sequence"/>
</dbReference>
<feature type="chain" id="PRO_5043921140" evidence="2">
    <location>
        <begin position="20"/>
        <end position="435"/>
    </location>
</feature>
<comment type="caution">
    <text evidence="4">The sequence shown here is derived from an EMBL/GenBank/DDBJ whole genome shotgun (WGS) entry which is preliminary data.</text>
</comment>